<evidence type="ECO:0000256" key="6">
    <source>
        <dbReference type="ARBA" id="ARBA00022559"/>
    </source>
</evidence>
<comment type="cofactor">
    <cofactor evidence="15 18">
        <name>Ca(2+)</name>
        <dbReference type="ChEBI" id="CHEBI:29108"/>
    </cofactor>
    <text evidence="15 18">Binds 2 calcium ions per subunit.</text>
</comment>
<dbReference type="GO" id="GO:0020037">
    <property type="term" value="F:heme binding"/>
    <property type="evidence" value="ECO:0007669"/>
    <property type="project" value="UniProtKB-UniRule"/>
</dbReference>
<feature type="binding site" evidence="15">
    <location>
        <position position="253"/>
    </location>
    <ligand>
        <name>Ca(2+)</name>
        <dbReference type="ChEBI" id="CHEBI:29108"/>
        <label>2</label>
    </ligand>
</feature>
<dbReference type="EMBL" id="BSYO01000028">
    <property type="protein sequence ID" value="GMH24582.1"/>
    <property type="molecule type" value="Genomic_DNA"/>
</dbReference>
<evidence type="ECO:0000256" key="14">
    <source>
        <dbReference type="PIRSR" id="PIRSR600823-2"/>
    </source>
</evidence>
<gene>
    <name evidence="20" type="ORF">Nepgr_026425</name>
</gene>
<evidence type="ECO:0000256" key="2">
    <source>
        <dbReference type="ARBA" id="ARBA00002322"/>
    </source>
</evidence>
<evidence type="ECO:0000256" key="1">
    <source>
        <dbReference type="ARBA" id="ARBA00000189"/>
    </source>
</evidence>
<feature type="binding site" evidence="15">
    <location>
        <position position="199"/>
    </location>
    <ligand>
        <name>Ca(2+)</name>
        <dbReference type="ChEBI" id="CHEBI:29108"/>
        <label>2</label>
    </ligand>
</feature>
<keyword evidence="21" id="KW-1185">Reference proteome</keyword>
<organism evidence="20 21">
    <name type="scientific">Nepenthes gracilis</name>
    <name type="common">Slender pitcher plant</name>
    <dbReference type="NCBI Taxonomy" id="150966"/>
    <lineage>
        <taxon>Eukaryota</taxon>
        <taxon>Viridiplantae</taxon>
        <taxon>Streptophyta</taxon>
        <taxon>Embryophyta</taxon>
        <taxon>Tracheophyta</taxon>
        <taxon>Spermatophyta</taxon>
        <taxon>Magnoliopsida</taxon>
        <taxon>eudicotyledons</taxon>
        <taxon>Gunneridae</taxon>
        <taxon>Pentapetalae</taxon>
        <taxon>Caryophyllales</taxon>
        <taxon>Nepenthaceae</taxon>
        <taxon>Nepenthes</taxon>
    </lineage>
</organism>
<feature type="disulfide bond" evidence="17">
    <location>
        <begin position="126"/>
        <end position="328"/>
    </location>
</feature>
<feature type="signal peptide" evidence="18">
    <location>
        <begin position="1"/>
        <end position="18"/>
    </location>
</feature>
<sequence>MARSQILLTMSCLLLAAAVTPDMAAAQLRQNYYANSCPNVEKIVRDAVEKKFQQTFVTISGTLRLFFHDCFVHGCDASIMIQSTPNNEAEKDFPDNLSLAGDGFDTVIKAKAAVDNTPGCTNKVSCADILAIATRDVVNLSGGPFYPVELGRLDGLISTAASVAGHLPSPTMNLDQLTTIFAENGLSRRDMIALSGAHTVGFSHCGKFSNRIYNFSRSSPVDPTMNGQYAAQLRAECPSDVDPRIAVGLDAVTPRKFDNQYYINLINGMGLLTSDQILFTDERSKPVVLDLARNSRHFNRVFIRAMTKLGRVGVKTARTGNGNIRIRCDAFN</sequence>
<feature type="binding site" evidence="15">
    <location>
        <position position="258"/>
    </location>
    <ligand>
        <name>Ca(2+)</name>
        <dbReference type="ChEBI" id="CHEBI:29108"/>
        <label>2</label>
    </ligand>
</feature>
<dbReference type="CDD" id="cd00693">
    <property type="entry name" value="secretory_peroxidase"/>
    <property type="match status" value="1"/>
</dbReference>
<dbReference type="GO" id="GO:0005576">
    <property type="term" value="C:extracellular region"/>
    <property type="evidence" value="ECO:0007669"/>
    <property type="project" value="UniProtKB-SubCell"/>
</dbReference>
<protein>
    <recommendedName>
        <fullName evidence="4 18">Peroxidase</fullName>
        <ecNumber evidence="4 18">1.11.1.7</ecNumber>
    </recommendedName>
</protein>
<dbReference type="PRINTS" id="PR00461">
    <property type="entry name" value="PLPEROXIDASE"/>
</dbReference>
<feature type="site" description="Transition state stabilizer" evidence="16">
    <location>
        <position position="64"/>
    </location>
</feature>
<keyword evidence="8 15" id="KW-0479">Metal-binding</keyword>
<dbReference type="GO" id="GO:0046872">
    <property type="term" value="F:metal ion binding"/>
    <property type="evidence" value="ECO:0007669"/>
    <property type="project" value="UniProtKB-UniRule"/>
</dbReference>
<evidence type="ECO:0000256" key="16">
    <source>
        <dbReference type="PIRSR" id="PIRSR600823-4"/>
    </source>
</evidence>
<feature type="binding site" evidence="15">
    <location>
        <position position="69"/>
    </location>
    <ligand>
        <name>Ca(2+)</name>
        <dbReference type="ChEBI" id="CHEBI:29108"/>
        <label>1</label>
    </ligand>
</feature>
<keyword evidence="10 15" id="KW-0408">Iron</keyword>
<dbReference type="InterPro" id="IPR033905">
    <property type="entry name" value="Secretory_peroxidase"/>
</dbReference>
<feature type="domain" description="Plant heme peroxidase family profile" evidence="19">
    <location>
        <begin position="27"/>
        <end position="332"/>
    </location>
</feature>
<keyword evidence="11 17" id="KW-1015">Disulfide bond</keyword>
<evidence type="ECO:0000259" key="19">
    <source>
        <dbReference type="PROSITE" id="PS50873"/>
    </source>
</evidence>
<keyword evidence="18" id="KW-0732">Signal</keyword>
<feature type="chain" id="PRO_5041780367" description="Peroxidase" evidence="18">
    <location>
        <begin position="19"/>
        <end position="332"/>
    </location>
</feature>
<dbReference type="PROSITE" id="PS00435">
    <property type="entry name" value="PEROXIDASE_1"/>
    <property type="match status" value="1"/>
</dbReference>
<evidence type="ECO:0000256" key="5">
    <source>
        <dbReference type="ARBA" id="ARBA00022525"/>
    </source>
</evidence>
<dbReference type="SUPFAM" id="SSF48113">
    <property type="entry name" value="Heme-dependent peroxidases"/>
    <property type="match status" value="1"/>
</dbReference>
<dbReference type="FunFam" id="1.10.520.10:FF:000008">
    <property type="entry name" value="Peroxidase"/>
    <property type="match status" value="1"/>
</dbReference>
<comment type="cofactor">
    <cofactor evidence="15 18">
        <name>heme b</name>
        <dbReference type="ChEBI" id="CHEBI:60344"/>
    </cofactor>
    <text evidence="15 18">Binds 1 heme b (iron(II)-protoporphyrin IX) group per subunit.</text>
</comment>
<dbReference type="Proteomes" id="UP001279734">
    <property type="component" value="Unassembled WGS sequence"/>
</dbReference>
<evidence type="ECO:0000256" key="11">
    <source>
        <dbReference type="ARBA" id="ARBA00023157"/>
    </source>
</evidence>
<evidence type="ECO:0000256" key="8">
    <source>
        <dbReference type="ARBA" id="ARBA00022723"/>
    </source>
</evidence>
<dbReference type="InterPro" id="IPR000823">
    <property type="entry name" value="Peroxidase_pln"/>
</dbReference>
<feature type="disulfide bond" evidence="17">
    <location>
        <begin position="37"/>
        <end position="120"/>
    </location>
</feature>
<keyword evidence="5 18" id="KW-0964">Secreted</keyword>
<comment type="similarity">
    <text evidence="3">Belongs to the peroxidase family. Ascorbate peroxidase subfamily.</text>
</comment>
<dbReference type="PROSITE" id="PS50873">
    <property type="entry name" value="PEROXIDASE_4"/>
    <property type="match status" value="1"/>
</dbReference>
<feature type="binding site" evidence="15">
    <location>
        <position position="72"/>
    </location>
    <ligand>
        <name>Ca(2+)</name>
        <dbReference type="ChEBI" id="CHEBI:29108"/>
        <label>1</label>
    </ligand>
</feature>
<evidence type="ECO:0000256" key="13">
    <source>
        <dbReference type="PIRSR" id="PIRSR600823-1"/>
    </source>
</evidence>
<keyword evidence="12 18" id="KW-0376">Hydrogen peroxide</keyword>
<evidence type="ECO:0000256" key="10">
    <source>
        <dbReference type="ARBA" id="ARBA00023004"/>
    </source>
</evidence>
<feature type="active site" description="Proton acceptor" evidence="13">
    <location>
        <position position="68"/>
    </location>
</feature>
<comment type="function">
    <text evidence="2">Removal of H(2)O(2), oxidation of toxic reductants, biosynthesis and degradation of lignin, suberization, auxin catabolism, response to environmental stresses such as wounding, pathogen attack and oxidative stress. These functions might be dependent on each isozyme/isoform in each plant tissue.</text>
</comment>
<evidence type="ECO:0000313" key="21">
    <source>
        <dbReference type="Proteomes" id="UP001279734"/>
    </source>
</evidence>
<dbReference type="PANTHER" id="PTHR31517">
    <property type="match status" value="1"/>
</dbReference>
<evidence type="ECO:0000256" key="15">
    <source>
        <dbReference type="PIRSR" id="PIRSR600823-3"/>
    </source>
</evidence>
<comment type="similarity">
    <text evidence="18">Belongs to the peroxidase family. Classical plant (class III) peroxidase subfamily.</text>
</comment>
<feature type="binding site" evidence="15">
    <location>
        <position position="250"/>
    </location>
    <ligand>
        <name>Ca(2+)</name>
        <dbReference type="ChEBI" id="CHEBI:29108"/>
        <label>2</label>
    </ligand>
</feature>
<dbReference type="GO" id="GO:0140825">
    <property type="term" value="F:lactoperoxidase activity"/>
    <property type="evidence" value="ECO:0007669"/>
    <property type="project" value="UniProtKB-EC"/>
</dbReference>
<evidence type="ECO:0000256" key="4">
    <source>
        <dbReference type="ARBA" id="ARBA00012313"/>
    </source>
</evidence>
<feature type="binding site" evidence="15">
    <location>
        <position position="78"/>
    </location>
    <ligand>
        <name>Ca(2+)</name>
        <dbReference type="ChEBI" id="CHEBI:29108"/>
        <label>1</label>
    </ligand>
</feature>
<evidence type="ECO:0000256" key="12">
    <source>
        <dbReference type="ARBA" id="ARBA00023324"/>
    </source>
</evidence>
<evidence type="ECO:0000313" key="20">
    <source>
        <dbReference type="EMBL" id="GMH24582.1"/>
    </source>
</evidence>
<evidence type="ECO:0000256" key="18">
    <source>
        <dbReference type="RuleBase" id="RU362060"/>
    </source>
</evidence>
<proteinExistence type="inferred from homology"/>
<comment type="catalytic activity">
    <reaction evidence="1 18">
        <text>2 a phenolic donor + H2O2 = 2 a phenolic radical donor + 2 H2O</text>
        <dbReference type="Rhea" id="RHEA:56136"/>
        <dbReference type="ChEBI" id="CHEBI:15377"/>
        <dbReference type="ChEBI" id="CHEBI:16240"/>
        <dbReference type="ChEBI" id="CHEBI:139520"/>
        <dbReference type="ChEBI" id="CHEBI:139521"/>
        <dbReference type="EC" id="1.11.1.7"/>
    </reaction>
</comment>
<dbReference type="Gene3D" id="1.10.520.10">
    <property type="match status" value="1"/>
</dbReference>
<dbReference type="InterPro" id="IPR002016">
    <property type="entry name" value="Haem_peroxidase"/>
</dbReference>
<dbReference type="GO" id="GO:0042744">
    <property type="term" value="P:hydrogen peroxide catabolic process"/>
    <property type="evidence" value="ECO:0007669"/>
    <property type="project" value="UniProtKB-KW"/>
</dbReference>
<evidence type="ECO:0000256" key="17">
    <source>
        <dbReference type="PIRSR" id="PIRSR600823-5"/>
    </source>
</evidence>
<comment type="caution">
    <text evidence="20">The sequence shown here is derived from an EMBL/GenBank/DDBJ whole genome shotgun (WGS) entry which is preliminary data.</text>
</comment>
<evidence type="ECO:0000256" key="7">
    <source>
        <dbReference type="ARBA" id="ARBA00022617"/>
    </source>
</evidence>
<feature type="binding site" description="axial binding residue" evidence="15">
    <location>
        <position position="198"/>
    </location>
    <ligand>
        <name>heme b</name>
        <dbReference type="ChEBI" id="CHEBI:60344"/>
    </ligand>
    <ligandPart>
        <name>Fe</name>
        <dbReference type="ChEBI" id="CHEBI:18248"/>
    </ligandPart>
</feature>
<dbReference type="PRINTS" id="PR00458">
    <property type="entry name" value="PEROXIDASE"/>
</dbReference>
<feature type="binding site" evidence="15">
    <location>
        <position position="76"/>
    </location>
    <ligand>
        <name>Ca(2+)</name>
        <dbReference type="ChEBI" id="CHEBI:29108"/>
        <label>1</label>
    </ligand>
</feature>
<dbReference type="PANTHER" id="PTHR31517:SF3">
    <property type="entry name" value="PEROXIDASE"/>
    <property type="match status" value="1"/>
</dbReference>
<dbReference type="EC" id="1.11.1.7" evidence="4 18"/>
<dbReference type="InterPro" id="IPR019793">
    <property type="entry name" value="Peroxidases_heam-ligand_BS"/>
</dbReference>
<feature type="disulfide bond" evidence="17">
    <location>
        <begin position="205"/>
        <end position="237"/>
    </location>
</feature>
<dbReference type="GO" id="GO:0006979">
    <property type="term" value="P:response to oxidative stress"/>
    <property type="evidence" value="ECO:0007669"/>
    <property type="project" value="UniProtKB-UniRule"/>
</dbReference>
<feature type="binding site" evidence="15">
    <location>
        <position position="74"/>
    </location>
    <ligand>
        <name>Ca(2+)</name>
        <dbReference type="ChEBI" id="CHEBI:29108"/>
        <label>1</label>
    </ligand>
</feature>
<keyword evidence="9 18" id="KW-0560">Oxidoreductase</keyword>
<reference evidence="20" key="1">
    <citation type="submission" date="2023-05" db="EMBL/GenBank/DDBJ databases">
        <title>Nepenthes gracilis genome sequencing.</title>
        <authorList>
            <person name="Fukushima K."/>
        </authorList>
    </citation>
    <scope>NUCLEOTIDE SEQUENCE</scope>
    <source>
        <strain evidence="20">SING2019-196</strain>
    </source>
</reference>
<dbReference type="Gene3D" id="1.10.420.10">
    <property type="entry name" value="Peroxidase, domain 2"/>
    <property type="match status" value="1"/>
</dbReference>
<comment type="subcellular location">
    <subcellularLocation>
        <location evidence="18">Secreted</location>
    </subcellularLocation>
</comment>
<feature type="binding site" evidence="14">
    <location>
        <position position="168"/>
    </location>
    <ligand>
        <name>substrate</name>
    </ligand>
</feature>
<evidence type="ECO:0000256" key="3">
    <source>
        <dbReference type="ARBA" id="ARBA00006873"/>
    </source>
</evidence>
<feature type="disulfide bond" evidence="17">
    <location>
        <begin position="70"/>
        <end position="75"/>
    </location>
</feature>
<evidence type="ECO:0000256" key="9">
    <source>
        <dbReference type="ARBA" id="ARBA00023002"/>
    </source>
</evidence>
<dbReference type="FunFam" id="1.10.420.10:FF:000001">
    <property type="entry name" value="Peroxidase"/>
    <property type="match status" value="1"/>
</dbReference>
<name>A0AAD3Y0D6_NEPGR</name>
<dbReference type="InterPro" id="IPR010255">
    <property type="entry name" value="Haem_peroxidase_sf"/>
</dbReference>
<keyword evidence="15 18" id="KW-0106">Calcium</keyword>
<accession>A0AAD3Y0D6</accession>
<keyword evidence="6 18" id="KW-0575">Peroxidase</keyword>
<dbReference type="AlphaFoldDB" id="A0AAD3Y0D6"/>
<keyword evidence="7 18" id="KW-0349">Heme</keyword>
<feature type="binding site" evidence="15">
    <location>
        <position position="90"/>
    </location>
    <ligand>
        <name>Ca(2+)</name>
        <dbReference type="ChEBI" id="CHEBI:29108"/>
        <label>1</label>
    </ligand>
</feature>
<dbReference type="Pfam" id="PF00141">
    <property type="entry name" value="peroxidase"/>
    <property type="match status" value="1"/>
</dbReference>